<gene>
    <name evidence="1" type="ORF">BRADI_1g40912v3</name>
</gene>
<dbReference type="AlphaFoldDB" id="A0A2K2DNN8"/>
<keyword evidence="3" id="KW-1185">Reference proteome</keyword>
<name>A0A2K2DNN8_BRADI</name>
<evidence type="ECO:0000313" key="2">
    <source>
        <dbReference type="EnsemblPlants" id="PNT75897"/>
    </source>
</evidence>
<reference evidence="2" key="3">
    <citation type="submission" date="2018-08" db="UniProtKB">
        <authorList>
            <consortium name="EnsemblPlants"/>
        </authorList>
    </citation>
    <scope>IDENTIFICATION</scope>
    <source>
        <strain evidence="2">cv. Bd21</strain>
    </source>
</reference>
<dbReference type="Gramene" id="PNT75897">
    <property type="protein sequence ID" value="PNT75897"/>
    <property type="gene ID" value="BRADI_1g40912v3"/>
</dbReference>
<evidence type="ECO:0000313" key="3">
    <source>
        <dbReference type="Proteomes" id="UP000008810"/>
    </source>
</evidence>
<reference evidence="1" key="2">
    <citation type="submission" date="2017-06" db="EMBL/GenBank/DDBJ databases">
        <title>WGS assembly of Brachypodium distachyon.</title>
        <authorList>
            <consortium name="The International Brachypodium Initiative"/>
            <person name="Lucas S."/>
            <person name="Harmon-Smith M."/>
            <person name="Lail K."/>
            <person name="Tice H."/>
            <person name="Grimwood J."/>
            <person name="Bruce D."/>
            <person name="Barry K."/>
            <person name="Shu S."/>
            <person name="Lindquist E."/>
            <person name="Wang M."/>
            <person name="Pitluck S."/>
            <person name="Vogel J.P."/>
            <person name="Garvin D.F."/>
            <person name="Mockler T.C."/>
            <person name="Schmutz J."/>
            <person name="Rokhsar D."/>
            <person name="Bevan M.W."/>
        </authorList>
    </citation>
    <scope>NUCLEOTIDE SEQUENCE</scope>
    <source>
        <strain evidence="1">Bd21</strain>
    </source>
</reference>
<proteinExistence type="predicted"/>
<evidence type="ECO:0000313" key="1">
    <source>
        <dbReference type="EMBL" id="PNT75897.1"/>
    </source>
</evidence>
<dbReference type="Proteomes" id="UP000008810">
    <property type="component" value="Chromosome 1"/>
</dbReference>
<dbReference type="InParanoid" id="A0A2K2DNN8"/>
<dbReference type="EMBL" id="CM000880">
    <property type="protein sequence ID" value="PNT75897.1"/>
    <property type="molecule type" value="Genomic_DNA"/>
</dbReference>
<reference evidence="1 2" key="1">
    <citation type="journal article" date="2010" name="Nature">
        <title>Genome sequencing and analysis of the model grass Brachypodium distachyon.</title>
        <authorList>
            <consortium name="International Brachypodium Initiative"/>
        </authorList>
    </citation>
    <scope>NUCLEOTIDE SEQUENCE [LARGE SCALE GENOMIC DNA]</scope>
    <source>
        <strain evidence="1 2">Bd21</strain>
    </source>
</reference>
<dbReference type="EnsemblPlants" id="PNT75897">
    <property type="protein sequence ID" value="PNT75897"/>
    <property type="gene ID" value="BRADI_1g40912v3"/>
</dbReference>
<accession>A0A2K2DNN8</accession>
<organism evidence="1">
    <name type="scientific">Brachypodium distachyon</name>
    <name type="common">Purple false brome</name>
    <name type="synonym">Trachynia distachya</name>
    <dbReference type="NCBI Taxonomy" id="15368"/>
    <lineage>
        <taxon>Eukaryota</taxon>
        <taxon>Viridiplantae</taxon>
        <taxon>Streptophyta</taxon>
        <taxon>Embryophyta</taxon>
        <taxon>Tracheophyta</taxon>
        <taxon>Spermatophyta</taxon>
        <taxon>Magnoliopsida</taxon>
        <taxon>Liliopsida</taxon>
        <taxon>Poales</taxon>
        <taxon>Poaceae</taxon>
        <taxon>BOP clade</taxon>
        <taxon>Pooideae</taxon>
        <taxon>Stipodae</taxon>
        <taxon>Brachypodieae</taxon>
        <taxon>Brachypodium</taxon>
    </lineage>
</organism>
<protein>
    <submittedName>
        <fullName evidence="1 2">Uncharacterized protein</fullName>
    </submittedName>
</protein>
<sequence length="108" mass="12239">MQTCDDLQPVWEALQPVHPNAAYCASLADLATQSPSDKGHASVLIAVLWNIWKRRNAKVFKNIVEDPYLLIERCSSDIYLWSSRCNSIPKKTLLTDWAIMLAHLTNTL</sequence>